<proteinExistence type="predicted"/>
<protein>
    <submittedName>
        <fullName evidence="2">Uncharacterized protein</fullName>
    </submittedName>
</protein>
<evidence type="ECO:0000256" key="1">
    <source>
        <dbReference type="SAM" id="MobiDB-lite"/>
    </source>
</evidence>
<feature type="non-terminal residue" evidence="2">
    <location>
        <position position="1"/>
    </location>
</feature>
<dbReference type="EMBL" id="CAJOBJ010375599">
    <property type="protein sequence ID" value="CAF5225369.1"/>
    <property type="molecule type" value="Genomic_DNA"/>
</dbReference>
<dbReference type="Gene3D" id="3.40.50.800">
    <property type="entry name" value="Anticodon-binding domain"/>
    <property type="match status" value="1"/>
</dbReference>
<name>A0A8S3K3R4_9BILA</name>
<accession>A0A8S3K3R4</accession>
<dbReference type="AlphaFoldDB" id="A0A8S3K3R4"/>
<dbReference type="InterPro" id="IPR036621">
    <property type="entry name" value="Anticodon-bd_dom_sf"/>
</dbReference>
<evidence type="ECO:0000313" key="3">
    <source>
        <dbReference type="Proteomes" id="UP000681720"/>
    </source>
</evidence>
<gene>
    <name evidence="2" type="ORF">GIL414_LOCUS86571</name>
</gene>
<organism evidence="2 3">
    <name type="scientific">Rotaria magnacalcarata</name>
    <dbReference type="NCBI Taxonomy" id="392030"/>
    <lineage>
        <taxon>Eukaryota</taxon>
        <taxon>Metazoa</taxon>
        <taxon>Spiralia</taxon>
        <taxon>Gnathifera</taxon>
        <taxon>Rotifera</taxon>
        <taxon>Eurotatoria</taxon>
        <taxon>Bdelloidea</taxon>
        <taxon>Philodinida</taxon>
        <taxon>Philodinidae</taxon>
        <taxon>Rotaria</taxon>
    </lineage>
</organism>
<dbReference type="SUPFAM" id="SSF52954">
    <property type="entry name" value="Class II aaRS ABD-related"/>
    <property type="match status" value="1"/>
</dbReference>
<feature type="compositionally biased region" description="Polar residues" evidence="1">
    <location>
        <begin position="1"/>
        <end position="24"/>
    </location>
</feature>
<reference evidence="2" key="1">
    <citation type="submission" date="2021-02" db="EMBL/GenBank/DDBJ databases">
        <authorList>
            <person name="Nowell W R."/>
        </authorList>
    </citation>
    <scope>NUCLEOTIDE SEQUENCE</scope>
</reference>
<comment type="caution">
    <text evidence="2">The sequence shown here is derived from an EMBL/GenBank/DDBJ whole genome shotgun (WGS) entry which is preliminary data.</text>
</comment>
<evidence type="ECO:0000313" key="2">
    <source>
        <dbReference type="EMBL" id="CAF5225369.1"/>
    </source>
</evidence>
<sequence>MDISLSSSDPCRTSNDSTSRNHQLPYTVLTEPKNQNDLVDCQIIIVNNRQRAYAEEIESRFCSHGLLTSIILLREDYTLIEAI</sequence>
<dbReference type="Proteomes" id="UP000681720">
    <property type="component" value="Unassembled WGS sequence"/>
</dbReference>
<feature type="region of interest" description="Disordered" evidence="1">
    <location>
        <begin position="1"/>
        <end position="25"/>
    </location>
</feature>